<dbReference type="InterPro" id="IPR007686">
    <property type="entry name" value="YutG/PgpA"/>
</dbReference>
<dbReference type="Gene3D" id="1.10.3760.10">
    <property type="entry name" value="PgpA-like"/>
    <property type="match status" value="1"/>
</dbReference>
<gene>
    <name evidence="2" type="ORF">COJ15_32130</name>
</gene>
<dbReference type="RefSeq" id="WP_098007390.1">
    <property type="nucleotide sequence ID" value="NZ_NUVX01000080.1"/>
</dbReference>
<evidence type="ECO:0000313" key="2">
    <source>
        <dbReference type="EMBL" id="PFJ29164.1"/>
    </source>
</evidence>
<dbReference type="PIRSF" id="PIRSF019587">
    <property type="entry name" value="PGPase"/>
    <property type="match status" value="1"/>
</dbReference>
<feature type="domain" description="YutG/PgpA" evidence="1">
    <location>
        <begin position="40"/>
        <end position="151"/>
    </location>
</feature>
<evidence type="ECO:0000259" key="1">
    <source>
        <dbReference type="Pfam" id="PF04608"/>
    </source>
</evidence>
<protein>
    <submittedName>
        <fullName evidence="2">Phosphatidylglycerophosphatase A</fullName>
    </submittedName>
</protein>
<sequence>MKELCIQLLEEKGATLEKMADILLEIQKDYYPNLTRSICVENILAVLSKREAQHAILTGIEIDRLVEEKQFREPIQSIIETDAGLYGIDEILALSIVNIYGSIGFTNFGFLDKTKPGIIKELDGKKEGVCSTFIDDLVCAIIASAASRLAHSS</sequence>
<dbReference type="AlphaFoldDB" id="A0A9X6WHP0"/>
<dbReference type="GO" id="GO:0008962">
    <property type="term" value="F:phosphatidylglycerophosphatase activity"/>
    <property type="evidence" value="ECO:0007669"/>
    <property type="project" value="InterPro"/>
</dbReference>
<accession>A0A9X6WHP0</accession>
<dbReference type="GO" id="GO:0006629">
    <property type="term" value="P:lipid metabolic process"/>
    <property type="evidence" value="ECO:0007669"/>
    <property type="project" value="InterPro"/>
</dbReference>
<comment type="caution">
    <text evidence="2">The sequence shown here is derived from an EMBL/GenBank/DDBJ whole genome shotgun (WGS) entry which is preliminary data.</text>
</comment>
<name>A0A9X6WHP0_BACTU</name>
<organism evidence="2 3">
    <name type="scientific">Bacillus thuringiensis</name>
    <dbReference type="NCBI Taxonomy" id="1428"/>
    <lineage>
        <taxon>Bacteria</taxon>
        <taxon>Bacillati</taxon>
        <taxon>Bacillota</taxon>
        <taxon>Bacilli</taxon>
        <taxon>Bacillales</taxon>
        <taxon>Bacillaceae</taxon>
        <taxon>Bacillus</taxon>
        <taxon>Bacillus cereus group</taxon>
    </lineage>
</organism>
<reference evidence="2 3" key="1">
    <citation type="submission" date="2017-09" db="EMBL/GenBank/DDBJ databases">
        <title>Large-scale bioinformatics analysis of Bacillus genomes uncovers conserved roles of natural products in bacterial physiology.</title>
        <authorList>
            <consortium name="Agbiome Team Llc"/>
            <person name="Bleich R.M."/>
            <person name="Grubbs K.J."/>
            <person name="Santa Maria K.C."/>
            <person name="Allen S.E."/>
            <person name="Farag S."/>
            <person name="Shank E.A."/>
            <person name="Bowers A."/>
        </authorList>
    </citation>
    <scope>NUCLEOTIDE SEQUENCE [LARGE SCALE GENOMIC DNA]</scope>
    <source>
        <strain evidence="2 3">AFS085496</strain>
    </source>
</reference>
<dbReference type="EMBL" id="NUVX01000080">
    <property type="protein sequence ID" value="PFJ29164.1"/>
    <property type="molecule type" value="Genomic_DNA"/>
</dbReference>
<evidence type="ECO:0000313" key="3">
    <source>
        <dbReference type="Proteomes" id="UP000224003"/>
    </source>
</evidence>
<proteinExistence type="predicted"/>
<dbReference type="Pfam" id="PF04608">
    <property type="entry name" value="PgpA"/>
    <property type="match status" value="1"/>
</dbReference>
<dbReference type="SUPFAM" id="SSF101307">
    <property type="entry name" value="YutG-like"/>
    <property type="match status" value="1"/>
</dbReference>
<dbReference type="InterPro" id="IPR036681">
    <property type="entry name" value="PgpA-like_sf"/>
</dbReference>
<dbReference type="InterPro" id="IPR026038">
    <property type="entry name" value="Put_PGPase"/>
</dbReference>
<dbReference type="CDD" id="cd06971">
    <property type="entry name" value="PgpA"/>
    <property type="match status" value="1"/>
</dbReference>
<dbReference type="Proteomes" id="UP000224003">
    <property type="component" value="Unassembled WGS sequence"/>
</dbReference>